<comment type="caution">
    <text evidence="3">The sequence shown here is derived from an EMBL/GenBank/DDBJ whole genome shotgun (WGS) entry which is preliminary data.</text>
</comment>
<reference evidence="3 4" key="1">
    <citation type="journal article" date="2014" name="Genome Announc.">
        <title>Draft genome sequences of the altered schaedler flora, a defined bacterial community from gnotobiotic mice.</title>
        <authorList>
            <person name="Wannemuehler M.J."/>
            <person name="Overstreet A.M."/>
            <person name="Ward D.V."/>
            <person name="Phillips G.J."/>
        </authorList>
    </citation>
    <scope>NUCLEOTIDE SEQUENCE [LARGE SCALE GENOMIC DNA]</scope>
    <source>
        <strain evidence="3 4">ASF492</strain>
    </source>
</reference>
<proteinExistence type="predicted"/>
<evidence type="ECO:0000313" key="3">
    <source>
        <dbReference type="EMBL" id="EMZ24492.1"/>
    </source>
</evidence>
<evidence type="ECO:0000256" key="1">
    <source>
        <dbReference type="SAM" id="Coils"/>
    </source>
</evidence>
<dbReference type="AlphaFoldDB" id="N2A573"/>
<gene>
    <name evidence="3" type="ORF">C823_03177</name>
</gene>
<dbReference type="Proteomes" id="UP000012589">
    <property type="component" value="Unassembled WGS sequence"/>
</dbReference>
<sequence>MAKQNIRIFAMTHKAFTPPPDPMYVPLQVGRACHDPLGYLSDDTGDSISALNAYYSELTGVYWLWKNDWESDIIGICHYRRYLIAEDGHLYRQEDIARLLSQYDMIVTKKLELRMSYYDGFASTHDEKDLVETERVVCEKYPSYAPLFHEMVHKKETYFANMMICSKQLFDSYCAWLFDILFEVQQRIDTTGYDNYRKRVYGFLSEFLLTVWIAKNDLHVYESCVGMSSEKRETAEIKQAMSVFFSRQDVAGAKQYFLRQLENRPDVLMEASDIRGELKLCMQIISTCEYEKKYGERTLLERGMPFEELLDQIKNLNRLIERLEESDSDASHKVREYVADHPVSMTAAQIAGIVLGKNFL</sequence>
<keyword evidence="1" id="KW-0175">Coiled coil</keyword>
<dbReference type="Pfam" id="PF14393">
    <property type="entry name" value="DUF4422"/>
    <property type="match status" value="1"/>
</dbReference>
<dbReference type="HOGENOM" id="CLU_065769_1_0_9"/>
<dbReference type="STRING" id="1235802.C823_03177"/>
<keyword evidence="4" id="KW-1185">Reference proteome</keyword>
<dbReference type="EMBL" id="AQFT01000096">
    <property type="protein sequence ID" value="EMZ24492.1"/>
    <property type="molecule type" value="Genomic_DNA"/>
</dbReference>
<feature type="domain" description="DUF4422" evidence="2">
    <location>
        <begin position="7"/>
        <end position="216"/>
    </location>
</feature>
<protein>
    <recommendedName>
        <fullName evidence="2">DUF4422 domain-containing protein</fullName>
    </recommendedName>
</protein>
<organism evidence="3 4">
    <name type="scientific">Eubacterium plexicaudatum ASF492</name>
    <dbReference type="NCBI Taxonomy" id="1235802"/>
    <lineage>
        <taxon>Bacteria</taxon>
        <taxon>Bacillati</taxon>
        <taxon>Bacillota</taxon>
        <taxon>Clostridia</taxon>
        <taxon>Eubacteriales</taxon>
        <taxon>Eubacteriaceae</taxon>
        <taxon>Eubacterium</taxon>
    </lineage>
</organism>
<evidence type="ECO:0000313" key="4">
    <source>
        <dbReference type="Proteomes" id="UP000012589"/>
    </source>
</evidence>
<accession>N2A573</accession>
<dbReference type="eggNOG" id="COG1442">
    <property type="taxonomic scope" value="Bacteria"/>
</dbReference>
<dbReference type="InterPro" id="IPR025536">
    <property type="entry name" value="DUF4422"/>
</dbReference>
<feature type="coiled-coil region" evidence="1">
    <location>
        <begin position="306"/>
        <end position="333"/>
    </location>
</feature>
<dbReference type="PATRIC" id="fig|1235802.3.peg.3360"/>
<evidence type="ECO:0000259" key="2">
    <source>
        <dbReference type="Pfam" id="PF14393"/>
    </source>
</evidence>
<name>N2A573_9FIRM</name>